<keyword evidence="1" id="KW-0472">Membrane</keyword>
<dbReference type="KEGG" id="mmt:Metme_1217"/>
<gene>
    <name evidence="2" type="ordered locus">Metme_1217</name>
</gene>
<dbReference type="HOGENOM" id="CLU_437317_0_0_6"/>
<evidence type="ECO:0008006" key="4">
    <source>
        <dbReference type="Google" id="ProtNLM"/>
    </source>
</evidence>
<accession>F9ZWH6</accession>
<feature type="transmembrane region" description="Helical" evidence="1">
    <location>
        <begin position="390"/>
        <end position="412"/>
    </location>
</feature>
<feature type="transmembrane region" description="Helical" evidence="1">
    <location>
        <begin position="226"/>
        <end position="253"/>
    </location>
</feature>
<feature type="transmembrane region" description="Helical" evidence="1">
    <location>
        <begin position="36"/>
        <end position="56"/>
    </location>
</feature>
<feature type="transmembrane region" description="Helical" evidence="1">
    <location>
        <begin position="113"/>
        <end position="133"/>
    </location>
</feature>
<proteinExistence type="predicted"/>
<feature type="transmembrane region" description="Helical" evidence="1">
    <location>
        <begin position="68"/>
        <end position="89"/>
    </location>
</feature>
<dbReference type="EMBL" id="CP002738">
    <property type="protein sequence ID" value="AEF99645.1"/>
    <property type="molecule type" value="Genomic_DNA"/>
</dbReference>
<feature type="transmembrane region" description="Helical" evidence="1">
    <location>
        <begin position="306"/>
        <end position="324"/>
    </location>
</feature>
<feature type="transmembrane region" description="Helical" evidence="1">
    <location>
        <begin position="424"/>
        <end position="441"/>
    </location>
</feature>
<evidence type="ECO:0000256" key="1">
    <source>
        <dbReference type="SAM" id="Phobius"/>
    </source>
</evidence>
<evidence type="ECO:0000313" key="3">
    <source>
        <dbReference type="Proteomes" id="UP000008888"/>
    </source>
</evidence>
<dbReference type="Proteomes" id="UP000008888">
    <property type="component" value="Chromosome"/>
</dbReference>
<feature type="transmembrane region" description="Helical" evidence="1">
    <location>
        <begin position="186"/>
        <end position="205"/>
    </location>
</feature>
<feature type="transmembrane region" description="Helical" evidence="1">
    <location>
        <begin position="273"/>
        <end position="294"/>
    </location>
</feature>
<feature type="transmembrane region" description="Helical" evidence="1">
    <location>
        <begin position="447"/>
        <end position="466"/>
    </location>
</feature>
<sequence length="625" mass="71338">MEILSGSVFVVSILGTIHYLSLKLGWQRFLSRNDCILYSIVVFFCLFFFPFSVLGLSELVSASSLLKITINRLCVFSVIFNGILIFLLFKYKNQSGMPVCRNCFVKLNSFEKVVIYFTLSVFIFLGLLLLFGFPRGFEVWAYHLPIAINFFQKGSFQVWDTTFMHAYPANMSVWVGFWLRVLPERIVSVFNLPFLAVCSFVLYLLSRQCGGDRSSSILMACGISCVPLFSFSALELGADIAGVTFMISSVYFFLKRPVVLPGWAVMCGLSAGLAYGFKSLHLVPAALIFIAIVLGKYNNTYRDAGFFIISFLTMSGIWFFRNYLEFNNPVYPVHLGRIFDLLGFKAAPDFVLSERDVNQFEWVRSSWEWLIYPWVEWHQFSQNFKHSSGLGAFFAGTIPMAWVGYSIYLGAGGWSSEIADKSRFFVYFMGTALFIVWWFLGDRQPRYVMGGIALLLPLTAFFMTTANKRIRKVYETILVFCLFVMLLVPLFRVGVSQAGLVTTTGLASRYKALEYPEIIDKLSVGTTILDLADRPSHYPLFGSQFSNRVISYSEATRLFRRNDGWALDVNLIRQLGITHIYAYGEPKFDLNCLLLEVEGRLDRNPFNGKEYKDHRVLYRVLDNCL</sequence>
<reference evidence="3" key="3">
    <citation type="submission" date="2011-05" db="EMBL/GenBank/DDBJ databases">
        <title>Complete sequence of Methylomonas methanica MC09.</title>
        <authorList>
            <consortium name="US DOE Joint Genome Institute"/>
            <person name="Lucas S."/>
            <person name="Han J."/>
            <person name="Lapidus A."/>
            <person name="Cheng J.-F."/>
            <person name="Goodwin L."/>
            <person name="Pitluck S."/>
            <person name="Peters L."/>
            <person name="Mikhailova N."/>
            <person name="Teshima H."/>
            <person name="Han C."/>
            <person name="Tapia R."/>
            <person name="Land M."/>
            <person name="Hauser L."/>
            <person name="Kyrpides N."/>
            <person name="Ivanova N."/>
            <person name="Pagani I."/>
            <person name="Stein L."/>
            <person name="Woyke T."/>
        </authorList>
    </citation>
    <scope>NUCLEOTIDE SEQUENCE [LARGE SCALE GENOMIC DNA]</scope>
    <source>
        <strain evidence="3">MC09</strain>
    </source>
</reference>
<dbReference type="eggNOG" id="ENOG50319HQ">
    <property type="taxonomic scope" value="Bacteria"/>
</dbReference>
<keyword evidence="1" id="KW-0812">Transmembrane</keyword>
<dbReference type="STRING" id="857087.Metme_1217"/>
<feature type="transmembrane region" description="Helical" evidence="1">
    <location>
        <begin position="473"/>
        <end position="491"/>
    </location>
</feature>
<protein>
    <recommendedName>
        <fullName evidence="4">Glycosyltransferase RgtA/B/C/D-like domain-containing protein</fullName>
    </recommendedName>
</protein>
<dbReference type="AlphaFoldDB" id="F9ZWH6"/>
<dbReference type="OrthoDB" id="7239898at2"/>
<reference evidence="2 3" key="1">
    <citation type="journal article" date="2011" name="J. Bacteriol.">
        <title>Complete Genome Sequence of the Aerobic Marine Methanotroph Methylomonas methanica MC09.</title>
        <authorList>
            <person name="Boden R."/>
            <person name="Cunliffe M."/>
            <person name="Scanlan J."/>
            <person name="Moussard H."/>
            <person name="Kits K.D."/>
            <person name="Klotz M.G."/>
            <person name="Jetten M.S."/>
            <person name="Vuilleumier S."/>
            <person name="Han J."/>
            <person name="Peters L."/>
            <person name="Mikhailova N."/>
            <person name="Teshima H."/>
            <person name="Tapia R."/>
            <person name="Kyrpides N."/>
            <person name="Ivanova N."/>
            <person name="Pagani I."/>
            <person name="Cheng J.F."/>
            <person name="Goodwin L."/>
            <person name="Han C."/>
            <person name="Hauser L."/>
            <person name="Land M.L."/>
            <person name="Lapidus A."/>
            <person name="Lucas S."/>
            <person name="Pitluck S."/>
            <person name="Woyke T."/>
            <person name="Stein L."/>
            <person name="Murrell J.C."/>
        </authorList>
    </citation>
    <scope>NUCLEOTIDE SEQUENCE [LARGE SCALE GENOMIC DNA]</scope>
    <source>
        <strain evidence="2 3">MC09</strain>
    </source>
</reference>
<keyword evidence="1" id="KW-1133">Transmembrane helix</keyword>
<dbReference type="RefSeq" id="WP_013817910.1">
    <property type="nucleotide sequence ID" value="NC_015572.1"/>
</dbReference>
<evidence type="ECO:0000313" key="2">
    <source>
        <dbReference type="EMBL" id="AEF99645.1"/>
    </source>
</evidence>
<reference key="2">
    <citation type="submission" date="2011-05" db="EMBL/GenBank/DDBJ databases">
        <title>Complete genome sequence of the aerobic marine methanotroph Methylomonas methanica MC09.</title>
        <authorList>
            <person name="Boden R."/>
            <person name="Cunliffe M."/>
            <person name="Scanlan J."/>
            <person name="Moussard H."/>
            <person name="Kits K.D."/>
            <person name="Klotz M."/>
            <person name="Jetten M."/>
            <person name="Vuilleumier S."/>
            <person name="Han J."/>
            <person name="Peters L."/>
            <person name="Mikhailova N."/>
            <person name="Teshima H."/>
            <person name="Tapia R."/>
            <person name="Kyrpides N."/>
            <person name="Ivanova N."/>
            <person name="Pagani I."/>
            <person name="Cheng J.-F."/>
            <person name="Goodwin L."/>
            <person name="Han C."/>
            <person name="Hauser L."/>
            <person name="Land M."/>
            <person name="Lapidus A."/>
            <person name="Lucas S."/>
            <person name="Pitluck S."/>
            <person name="Woyke T."/>
            <person name="Stein L.Y."/>
            <person name="Murrell C."/>
        </authorList>
    </citation>
    <scope>NUCLEOTIDE SEQUENCE</scope>
    <source>
        <strain>MC09</strain>
    </source>
</reference>
<name>F9ZWH6_METMM</name>
<feature type="transmembrane region" description="Helical" evidence="1">
    <location>
        <begin position="6"/>
        <end position="24"/>
    </location>
</feature>
<organism evidence="2 3">
    <name type="scientific">Methylomonas methanica (strain DSM 25384 / MC09)</name>
    <dbReference type="NCBI Taxonomy" id="857087"/>
    <lineage>
        <taxon>Bacteria</taxon>
        <taxon>Pseudomonadati</taxon>
        <taxon>Pseudomonadota</taxon>
        <taxon>Gammaproteobacteria</taxon>
        <taxon>Methylococcales</taxon>
        <taxon>Methylococcaceae</taxon>
        <taxon>Methylomonas</taxon>
    </lineage>
</organism>
<keyword evidence="3" id="KW-1185">Reference proteome</keyword>